<dbReference type="Gene3D" id="3.40.50.720">
    <property type="entry name" value="NAD(P)-binding Rossmann-like Domain"/>
    <property type="match status" value="1"/>
</dbReference>
<accession>A0A439CS96</accession>
<dbReference type="InterPro" id="IPR013968">
    <property type="entry name" value="PKS_KR"/>
</dbReference>
<dbReference type="Proteomes" id="UP000286045">
    <property type="component" value="Unassembled WGS sequence"/>
</dbReference>
<dbReference type="GO" id="GO:0000253">
    <property type="term" value="F:3-beta-hydroxysteroid 3-dehydrogenase (NADP+) activity"/>
    <property type="evidence" value="ECO:0007669"/>
    <property type="project" value="TreeGrafter"/>
</dbReference>
<feature type="domain" description="Ketoreductase (KR)" evidence="1">
    <location>
        <begin position="3"/>
        <end position="120"/>
    </location>
</feature>
<dbReference type="SUPFAM" id="SSF51735">
    <property type="entry name" value="NAD(P)-binding Rossmann-fold domains"/>
    <property type="match status" value="1"/>
</dbReference>
<dbReference type="InterPro" id="IPR036291">
    <property type="entry name" value="NAD(P)-bd_dom_sf"/>
</dbReference>
<evidence type="ECO:0000259" key="1">
    <source>
        <dbReference type="Pfam" id="PF08659"/>
    </source>
</evidence>
<dbReference type="GO" id="GO:0005789">
    <property type="term" value="C:endoplasmic reticulum membrane"/>
    <property type="evidence" value="ECO:0007669"/>
    <property type="project" value="TreeGrafter"/>
</dbReference>
<dbReference type="AlphaFoldDB" id="A0A439CS96"/>
<evidence type="ECO:0000313" key="2">
    <source>
        <dbReference type="EMBL" id="RWA05013.1"/>
    </source>
</evidence>
<dbReference type="EMBL" id="RYZI01000489">
    <property type="protein sequence ID" value="RWA05013.1"/>
    <property type="molecule type" value="Genomic_DNA"/>
</dbReference>
<dbReference type="PANTHER" id="PTHR43647:SF4">
    <property type="entry name" value="KETOREDUCTASE (KR) DOMAIN-CONTAINING PROTEIN"/>
    <property type="match status" value="1"/>
</dbReference>
<evidence type="ECO:0000313" key="3">
    <source>
        <dbReference type="Proteomes" id="UP000286045"/>
    </source>
</evidence>
<reference evidence="2 3" key="1">
    <citation type="submission" date="2018-12" db="EMBL/GenBank/DDBJ databases">
        <title>Draft genome sequence of Xylaria grammica IHI A82.</title>
        <authorList>
            <person name="Buettner E."/>
            <person name="Kellner H."/>
        </authorList>
    </citation>
    <scope>NUCLEOTIDE SEQUENCE [LARGE SCALE GENOMIC DNA]</scope>
    <source>
        <strain evidence="2 3">IHI A82</strain>
    </source>
</reference>
<name>A0A439CS96_9PEZI</name>
<sequence length="334" mass="36584">MAGTIIITGANGSVAVHAVQHLLSKAPGNTLVLTVRNPSDSDLNTKRLRETVERFPNSKVSIRKLDLATLQAVNEFTEVIAIEIAEGKLPPLVGVVCNAFHWNMIAGPELTGDRLEKTMQVNHVSHSALVLRLLGSFGPRGGRLVLFTSDCHYPGRNSLEKYPPSIPDNIDELVKAGPQANKQGRGFQNYANSKLAILMWTYALNRYLEKDKPLSNISAVVIDPGSIADSRALRTNTPAVLSYTQRFVLQPLRPVLRLVIPDVRSSADAGVDVADITLNRKHAEERGYLRLMVPGPSSAESLDEAKQQKLWVKTAEWANITNENTALEGGFCTY</sequence>
<dbReference type="PANTHER" id="PTHR43647">
    <property type="entry name" value="DEHYDROGENASE"/>
    <property type="match status" value="1"/>
</dbReference>
<proteinExistence type="predicted"/>
<dbReference type="STRING" id="363999.A0A439CS96"/>
<keyword evidence="3" id="KW-1185">Reference proteome</keyword>
<comment type="caution">
    <text evidence="2">The sequence shown here is derived from an EMBL/GenBank/DDBJ whole genome shotgun (WGS) entry which is preliminary data.</text>
</comment>
<dbReference type="Pfam" id="PF08659">
    <property type="entry name" value="KR"/>
    <property type="match status" value="1"/>
</dbReference>
<dbReference type="GO" id="GO:0005811">
    <property type="term" value="C:lipid droplet"/>
    <property type="evidence" value="ECO:0007669"/>
    <property type="project" value="TreeGrafter"/>
</dbReference>
<dbReference type="InterPro" id="IPR051593">
    <property type="entry name" value="Ergosterol_Biosynth_ERG27"/>
</dbReference>
<gene>
    <name evidence="2" type="ORF">EKO27_g10095</name>
</gene>
<dbReference type="GO" id="GO:0005741">
    <property type="term" value="C:mitochondrial outer membrane"/>
    <property type="evidence" value="ECO:0007669"/>
    <property type="project" value="TreeGrafter"/>
</dbReference>
<organism evidence="2 3">
    <name type="scientific">Xylaria grammica</name>
    <dbReference type="NCBI Taxonomy" id="363999"/>
    <lineage>
        <taxon>Eukaryota</taxon>
        <taxon>Fungi</taxon>
        <taxon>Dikarya</taxon>
        <taxon>Ascomycota</taxon>
        <taxon>Pezizomycotina</taxon>
        <taxon>Sordariomycetes</taxon>
        <taxon>Xylariomycetidae</taxon>
        <taxon>Xylariales</taxon>
        <taxon>Xylariaceae</taxon>
        <taxon>Xylaria</taxon>
    </lineage>
</organism>
<protein>
    <recommendedName>
        <fullName evidence="1">Ketoreductase (KR) domain-containing protein</fullName>
    </recommendedName>
</protein>